<dbReference type="InterPro" id="IPR036380">
    <property type="entry name" value="Isochorismatase-like_sf"/>
</dbReference>
<keyword evidence="4" id="KW-1185">Reference proteome</keyword>
<evidence type="ECO:0000313" key="4">
    <source>
        <dbReference type="Proteomes" id="UP000186609"/>
    </source>
</evidence>
<dbReference type="KEGG" id="rhy:RD110_10645"/>
<dbReference type="GO" id="GO:0016787">
    <property type="term" value="F:hydrolase activity"/>
    <property type="evidence" value="ECO:0007669"/>
    <property type="project" value="UniProtKB-KW"/>
</dbReference>
<organism evidence="3 4">
    <name type="scientific">Rhodoferax koreensis</name>
    <dbReference type="NCBI Taxonomy" id="1842727"/>
    <lineage>
        <taxon>Bacteria</taxon>
        <taxon>Pseudomonadati</taxon>
        <taxon>Pseudomonadota</taxon>
        <taxon>Betaproteobacteria</taxon>
        <taxon>Burkholderiales</taxon>
        <taxon>Comamonadaceae</taxon>
        <taxon>Rhodoferax</taxon>
    </lineage>
</organism>
<dbReference type="OrthoDB" id="5360912at2"/>
<dbReference type="PANTHER" id="PTHR43540">
    <property type="entry name" value="PEROXYUREIDOACRYLATE/UREIDOACRYLATE AMIDOHYDROLASE-RELATED"/>
    <property type="match status" value="1"/>
</dbReference>
<dbReference type="RefSeq" id="WP_076199259.1">
    <property type="nucleotide sequence ID" value="NZ_CP019236.1"/>
</dbReference>
<evidence type="ECO:0000313" key="3">
    <source>
        <dbReference type="EMBL" id="APW37587.1"/>
    </source>
</evidence>
<evidence type="ECO:0000259" key="2">
    <source>
        <dbReference type="Pfam" id="PF00857"/>
    </source>
</evidence>
<dbReference type="InterPro" id="IPR000868">
    <property type="entry name" value="Isochorismatase-like_dom"/>
</dbReference>
<dbReference type="Proteomes" id="UP000186609">
    <property type="component" value="Chromosome"/>
</dbReference>
<feature type="domain" description="Isochorismatase-like" evidence="2">
    <location>
        <begin position="35"/>
        <end position="231"/>
    </location>
</feature>
<dbReference type="Pfam" id="PF00857">
    <property type="entry name" value="Isochorismatase"/>
    <property type="match status" value="1"/>
</dbReference>
<keyword evidence="1 3" id="KW-0378">Hydrolase</keyword>
<proteinExistence type="predicted"/>
<dbReference type="STRING" id="1842727.RD110_10645"/>
<name>A0A1P8JV09_9BURK</name>
<evidence type="ECO:0000256" key="1">
    <source>
        <dbReference type="ARBA" id="ARBA00022801"/>
    </source>
</evidence>
<reference evidence="3 4" key="1">
    <citation type="submission" date="2017-01" db="EMBL/GenBank/DDBJ databases">
        <authorList>
            <person name="Mah S.A."/>
            <person name="Swanson W.J."/>
            <person name="Moy G.W."/>
            <person name="Vacquier V.D."/>
        </authorList>
    </citation>
    <scope>NUCLEOTIDE SEQUENCE [LARGE SCALE GENOMIC DNA]</scope>
    <source>
        <strain evidence="3 4">DCY110</strain>
    </source>
</reference>
<accession>A0A1P8JV09</accession>
<dbReference type="InterPro" id="IPR050272">
    <property type="entry name" value="Isochorismatase-like_hydrls"/>
</dbReference>
<sequence>MDHSELWTPFLTERDREVFKASGFGAVGGFGKRPAFLVIDVSWAFCGQKAEPVLESIKTWPNSCGAVAWDAIPVIDKVAQACRAKGLPVIYTTGVVRDDKWDMGSWGWKNERVDEANKSVVEQASAGLPDGNEIVSAIAPQAQDIVVLKQKPSGFFGTNLHAYLQLLGCDSVYVVGTTTSGCVRATVIDAFSRNFRVAVIADGCFDRAQANHAVNLADMHAKYADVVSHEDVLAHIASLETGMFKLPKGAV</sequence>
<protein>
    <submittedName>
        <fullName evidence="3">Hydrolase</fullName>
    </submittedName>
</protein>
<dbReference type="SUPFAM" id="SSF52499">
    <property type="entry name" value="Isochorismatase-like hydrolases"/>
    <property type="match status" value="1"/>
</dbReference>
<dbReference type="AlphaFoldDB" id="A0A1P8JV09"/>
<dbReference type="EMBL" id="CP019236">
    <property type="protein sequence ID" value="APW37587.1"/>
    <property type="molecule type" value="Genomic_DNA"/>
</dbReference>
<gene>
    <name evidence="3" type="ORF">RD110_10645</name>
</gene>
<dbReference type="Gene3D" id="3.40.50.850">
    <property type="entry name" value="Isochorismatase-like"/>
    <property type="match status" value="1"/>
</dbReference>